<feature type="compositionally biased region" description="Basic residues" evidence="12">
    <location>
        <begin position="590"/>
        <end position="604"/>
    </location>
</feature>
<keyword evidence="7" id="KW-0805">Transcription regulation</keyword>
<keyword evidence="6" id="KW-0698">rRNA processing</keyword>
<dbReference type="FunFam" id="4.10.280.10:FF:000017">
    <property type="entry name" value="Transcription factor bHLH66"/>
    <property type="match status" value="1"/>
</dbReference>
<organism evidence="14">
    <name type="scientific">Oryza meridionalis</name>
    <dbReference type="NCBI Taxonomy" id="40149"/>
    <lineage>
        <taxon>Eukaryota</taxon>
        <taxon>Viridiplantae</taxon>
        <taxon>Streptophyta</taxon>
        <taxon>Embryophyta</taxon>
        <taxon>Tracheophyta</taxon>
        <taxon>Spermatophyta</taxon>
        <taxon>Magnoliopsida</taxon>
        <taxon>Liliopsida</taxon>
        <taxon>Poales</taxon>
        <taxon>Poaceae</taxon>
        <taxon>BOP clade</taxon>
        <taxon>Oryzoideae</taxon>
        <taxon>Oryzeae</taxon>
        <taxon>Oryzinae</taxon>
        <taxon>Oryza</taxon>
    </lineage>
</organism>
<feature type="compositionally biased region" description="Low complexity" evidence="12">
    <location>
        <begin position="503"/>
        <end position="517"/>
    </location>
</feature>
<feature type="compositionally biased region" description="Acidic residues" evidence="12">
    <location>
        <begin position="466"/>
        <end position="481"/>
    </location>
</feature>
<keyword evidence="10" id="KW-0804">Transcription</keyword>
<comment type="similarity">
    <text evidence="2">Belongs to the bHLH protein family.</text>
</comment>
<evidence type="ECO:0000313" key="14">
    <source>
        <dbReference type="EnsemblPlants" id="OMERI03G34570.3"/>
    </source>
</evidence>
<dbReference type="Pfam" id="PF00010">
    <property type="entry name" value="HLH"/>
    <property type="match status" value="1"/>
</dbReference>
<evidence type="ECO:0000256" key="1">
    <source>
        <dbReference type="ARBA" id="ARBA00004604"/>
    </source>
</evidence>
<evidence type="ECO:0000256" key="2">
    <source>
        <dbReference type="ARBA" id="ARBA00005510"/>
    </source>
</evidence>
<feature type="compositionally biased region" description="Polar residues" evidence="12">
    <location>
        <begin position="576"/>
        <end position="586"/>
    </location>
</feature>
<dbReference type="InterPro" id="IPR050786">
    <property type="entry name" value="EFG1_rRNA-proc"/>
</dbReference>
<evidence type="ECO:0000259" key="13">
    <source>
        <dbReference type="PROSITE" id="PS50888"/>
    </source>
</evidence>
<dbReference type="EnsemblPlants" id="OMERI03G34570.3">
    <property type="protein sequence ID" value="OMERI03G34570.3"/>
    <property type="gene ID" value="OMERI03G34570"/>
</dbReference>
<keyword evidence="8" id="KW-0175">Coiled coil</keyword>
<proteinExistence type="inferred from homology"/>
<dbReference type="SMART" id="SM00353">
    <property type="entry name" value="HLH"/>
    <property type="match status" value="1"/>
</dbReference>
<dbReference type="InterPro" id="IPR036638">
    <property type="entry name" value="HLH_DNA-bd_sf"/>
</dbReference>
<dbReference type="STRING" id="40149.A0A0E0D877"/>
<evidence type="ECO:0000256" key="8">
    <source>
        <dbReference type="ARBA" id="ARBA00023054"/>
    </source>
</evidence>
<feature type="region of interest" description="Disordered" evidence="12">
    <location>
        <begin position="1"/>
        <end position="146"/>
    </location>
</feature>
<dbReference type="AlphaFoldDB" id="A0A0E0D877"/>
<dbReference type="GO" id="GO:0046983">
    <property type="term" value="F:protein dimerization activity"/>
    <property type="evidence" value="ECO:0007669"/>
    <property type="project" value="InterPro"/>
</dbReference>
<feature type="compositionally biased region" description="Basic and acidic residues" evidence="12">
    <location>
        <begin position="518"/>
        <end position="529"/>
    </location>
</feature>
<comment type="subcellular location">
    <subcellularLocation>
        <location evidence="1">Nucleus</location>
        <location evidence="1">Nucleolus</location>
    </subcellularLocation>
</comment>
<dbReference type="GO" id="GO:0000462">
    <property type="term" value="P:maturation of SSU-rRNA from tricistronic rRNA transcript (SSU-rRNA, 5.8S rRNA, LSU-rRNA)"/>
    <property type="evidence" value="ECO:0007669"/>
    <property type="project" value="TreeGrafter"/>
</dbReference>
<reference evidence="14" key="2">
    <citation type="submission" date="2018-05" db="EMBL/GenBank/DDBJ databases">
        <title>OmerRS3 (Oryza meridionalis Reference Sequence Version 3).</title>
        <authorList>
            <person name="Zhang J."/>
            <person name="Kudrna D."/>
            <person name="Lee S."/>
            <person name="Talag J."/>
            <person name="Welchert J."/>
            <person name="Wing R.A."/>
        </authorList>
    </citation>
    <scope>NUCLEOTIDE SEQUENCE [LARGE SCALE GENOMIC DNA]</scope>
    <source>
        <strain evidence="14">cv. OR44</strain>
    </source>
</reference>
<dbReference type="GO" id="GO:0030688">
    <property type="term" value="C:preribosome, small subunit precursor"/>
    <property type="evidence" value="ECO:0007669"/>
    <property type="project" value="TreeGrafter"/>
</dbReference>
<protein>
    <recommendedName>
        <fullName evidence="4">rRNA-processing protein EFG1</fullName>
    </recommendedName>
    <alternativeName>
        <fullName evidence="5">rRNA-processing protein efg1</fullName>
    </alternativeName>
</protein>
<comment type="similarity">
    <text evidence="3">Belongs to the EFG1 family.</text>
</comment>
<feature type="domain" description="BHLH" evidence="13">
    <location>
        <begin position="139"/>
        <end position="188"/>
    </location>
</feature>
<feature type="compositionally biased region" description="Low complexity" evidence="12">
    <location>
        <begin position="300"/>
        <end position="309"/>
    </location>
</feature>
<feature type="compositionally biased region" description="Low complexity" evidence="12">
    <location>
        <begin position="37"/>
        <end position="57"/>
    </location>
</feature>
<dbReference type="GO" id="GO:0080147">
    <property type="term" value="P:root hair cell development"/>
    <property type="evidence" value="ECO:0007669"/>
    <property type="project" value="UniProtKB-ARBA"/>
</dbReference>
<feature type="region of interest" description="Disordered" evidence="12">
    <location>
        <begin position="459"/>
        <end position="604"/>
    </location>
</feature>
<evidence type="ECO:0000256" key="5">
    <source>
        <dbReference type="ARBA" id="ARBA00019827"/>
    </source>
</evidence>
<dbReference type="Gene3D" id="4.10.280.10">
    <property type="entry name" value="Helix-loop-helix DNA-binding domain"/>
    <property type="match status" value="1"/>
</dbReference>
<evidence type="ECO:0000256" key="11">
    <source>
        <dbReference type="ARBA" id="ARBA00023242"/>
    </source>
</evidence>
<evidence type="ECO:0000256" key="7">
    <source>
        <dbReference type="ARBA" id="ARBA00023015"/>
    </source>
</evidence>
<dbReference type="Gramene" id="OMERI03G34570.3">
    <property type="protein sequence ID" value="OMERI03G34570.3"/>
    <property type="gene ID" value="OMERI03G34570"/>
</dbReference>
<name>A0A0E0D877_9ORYZ</name>
<dbReference type="Proteomes" id="UP000008021">
    <property type="component" value="Chromosome 3"/>
</dbReference>
<evidence type="ECO:0000256" key="9">
    <source>
        <dbReference type="ARBA" id="ARBA00023125"/>
    </source>
</evidence>
<feature type="region of interest" description="Disordered" evidence="12">
    <location>
        <begin position="294"/>
        <end position="321"/>
    </location>
</feature>
<dbReference type="PANTHER" id="PTHR33911">
    <property type="entry name" value="RRNA-PROCESSING PROTEIN EFG1"/>
    <property type="match status" value="1"/>
</dbReference>
<keyword evidence="15" id="KW-1185">Reference proteome</keyword>
<evidence type="ECO:0000256" key="6">
    <source>
        <dbReference type="ARBA" id="ARBA00022552"/>
    </source>
</evidence>
<dbReference type="HOGENOM" id="CLU_452277_0_0_1"/>
<dbReference type="GO" id="GO:0003677">
    <property type="term" value="F:DNA binding"/>
    <property type="evidence" value="ECO:0007669"/>
    <property type="project" value="UniProtKB-KW"/>
</dbReference>
<evidence type="ECO:0000256" key="4">
    <source>
        <dbReference type="ARBA" id="ARBA00018689"/>
    </source>
</evidence>
<feature type="compositionally biased region" description="Low complexity" evidence="12">
    <location>
        <begin position="1"/>
        <end position="11"/>
    </location>
</feature>
<dbReference type="GO" id="GO:0005730">
    <property type="term" value="C:nucleolus"/>
    <property type="evidence" value="ECO:0007669"/>
    <property type="project" value="UniProtKB-SubCell"/>
</dbReference>
<dbReference type="InterPro" id="IPR019310">
    <property type="entry name" value="Efg1"/>
</dbReference>
<feature type="compositionally biased region" description="Low complexity" evidence="12">
    <location>
        <begin position="552"/>
        <end position="565"/>
    </location>
</feature>
<sequence>MAGQQPQQQGPPEDDFFDQFFSLTSSFPGAAPGGRAAGDQPFSLALSLDAAAAAEASGSGKRLGVGDDAEGGGSKADRETVQLTGLFPPVFGGGGVQPPNLRPTPPTQVFHPQQSKQGGAAVGPQPPAPRPKVRARRGQATDPHSIAERLRRERIAERMRALQELVPNTNKTDRAAMLDEILDYVKFLRLQVKVLSMSRLGGAGAVAQLVADIPLSVKGEASDSGGNQQIWEKWSTDGTERQVAKLMEEDIGAAMQFLQSKALCMMPISLAMAIYDTQQTQDGQPAMAHGRAAAVRRPKSSSASSAGAAAERKRKRAAAAKTVSLKNQIRSTERLLRKDLPNDIRVAQEKKLEELKRQQELQNQLAIQRTVQLRDRKIKFFERRKIERMIRRLEKQQRSNADDASNKLSKLKEDLEYVRFFPKNEKYVSLFSGGNTPDMLEKRNKWRKQIKENLMAAAENGKDLEETASDDDTVDVSDDDFFMSGSSSDEEADDEWTDKSAKEPASSASGKAASGMSSDEKNQRQRDARVLMPPPRSLAPNRTRPGVKHVLSSSSNTSNSTSGGTFKNRRAANQPGDHNSNLSSNSDAHKPRRKRRHRKKKKLA</sequence>
<dbReference type="InterPro" id="IPR011598">
    <property type="entry name" value="bHLH_dom"/>
</dbReference>
<evidence type="ECO:0000256" key="12">
    <source>
        <dbReference type="SAM" id="MobiDB-lite"/>
    </source>
</evidence>
<dbReference type="PANTHER" id="PTHR33911:SF1">
    <property type="entry name" value="RRNA-PROCESSING PROTEIN EFG1"/>
    <property type="match status" value="1"/>
</dbReference>
<evidence type="ECO:0000256" key="3">
    <source>
        <dbReference type="ARBA" id="ARBA00006916"/>
    </source>
</evidence>
<keyword evidence="11" id="KW-0539">Nucleus</keyword>
<keyword evidence="9" id="KW-0238">DNA-binding</keyword>
<dbReference type="GO" id="GO:0006355">
    <property type="term" value="P:regulation of DNA-templated transcription"/>
    <property type="evidence" value="ECO:0007669"/>
    <property type="project" value="UniProtKB-ARBA"/>
</dbReference>
<reference evidence="14" key="1">
    <citation type="submission" date="2015-04" db="UniProtKB">
        <authorList>
            <consortium name="EnsemblPlants"/>
        </authorList>
    </citation>
    <scope>IDENTIFICATION</scope>
</reference>
<dbReference type="PROSITE" id="PS50888">
    <property type="entry name" value="BHLH"/>
    <property type="match status" value="1"/>
</dbReference>
<dbReference type="Pfam" id="PF10153">
    <property type="entry name" value="Efg1"/>
    <property type="match status" value="1"/>
</dbReference>
<evidence type="ECO:0000256" key="10">
    <source>
        <dbReference type="ARBA" id="ARBA00023163"/>
    </source>
</evidence>
<accession>A0A0E0D877</accession>
<dbReference type="SUPFAM" id="SSF47459">
    <property type="entry name" value="HLH, helix-loop-helix DNA-binding domain"/>
    <property type="match status" value="1"/>
</dbReference>
<evidence type="ECO:0000313" key="15">
    <source>
        <dbReference type="Proteomes" id="UP000008021"/>
    </source>
</evidence>